<evidence type="ECO:0000313" key="4">
    <source>
        <dbReference type="Proteomes" id="UP000183371"/>
    </source>
</evidence>
<dbReference type="PANTHER" id="PTHR43540:SF6">
    <property type="entry name" value="ISOCHORISMATASE-LIKE DOMAIN-CONTAINING PROTEIN"/>
    <property type="match status" value="1"/>
</dbReference>
<evidence type="ECO:0000313" key="3">
    <source>
        <dbReference type="EMBL" id="SFT93421.1"/>
    </source>
</evidence>
<dbReference type="Proteomes" id="UP000183371">
    <property type="component" value="Unassembled WGS sequence"/>
</dbReference>
<dbReference type="InterPro" id="IPR050272">
    <property type="entry name" value="Isochorismatase-like_hydrls"/>
</dbReference>
<dbReference type="RefSeq" id="WP_083417029.1">
    <property type="nucleotide sequence ID" value="NZ_FPBD01000005.1"/>
</dbReference>
<dbReference type="GO" id="GO:0016787">
    <property type="term" value="F:hydrolase activity"/>
    <property type="evidence" value="ECO:0007669"/>
    <property type="project" value="UniProtKB-KW"/>
</dbReference>
<evidence type="ECO:0000256" key="1">
    <source>
        <dbReference type="ARBA" id="ARBA00022801"/>
    </source>
</evidence>
<keyword evidence="4" id="KW-1185">Reference proteome</keyword>
<evidence type="ECO:0000259" key="2">
    <source>
        <dbReference type="Pfam" id="PF00857"/>
    </source>
</evidence>
<reference evidence="4" key="1">
    <citation type="submission" date="2016-10" db="EMBL/GenBank/DDBJ databases">
        <authorList>
            <person name="Varghese N."/>
            <person name="Submissions S."/>
        </authorList>
    </citation>
    <scope>NUCLEOTIDE SEQUENCE [LARGE SCALE GENOMIC DNA]</scope>
    <source>
        <strain evidence="4">DSM 17465</strain>
    </source>
</reference>
<organism evidence="3 4">
    <name type="scientific">Pseudovibrio denitrificans</name>
    <dbReference type="NCBI Taxonomy" id="258256"/>
    <lineage>
        <taxon>Bacteria</taxon>
        <taxon>Pseudomonadati</taxon>
        <taxon>Pseudomonadota</taxon>
        <taxon>Alphaproteobacteria</taxon>
        <taxon>Hyphomicrobiales</taxon>
        <taxon>Stappiaceae</taxon>
        <taxon>Pseudovibrio</taxon>
    </lineage>
</organism>
<feature type="domain" description="Isochorismatase-like" evidence="2">
    <location>
        <begin position="44"/>
        <end position="215"/>
    </location>
</feature>
<sequence length="232" mass="25284">MVLILVLGVLLALAALAAYTFWGVLKIQTPTNGPSIKSEDRRGTALLIIDVQADFTKETGSRKWDPEYLQSRLDQINALAELAKQKSWPIIAIRHVYQGWYTNFLVRLLGGGLGAQGSAGLQMDPRITAKPDLDIEKSKSDAFGEQELSAFLKTHQLDHLILTGLDGNACVKNTSIGALNRGYRVELCDPAILAYNQKAWELQKEALQEMGAAVSHDIVENAADAGAEKDPA</sequence>
<dbReference type="InterPro" id="IPR000868">
    <property type="entry name" value="Isochorismatase-like_dom"/>
</dbReference>
<keyword evidence="1" id="KW-0378">Hydrolase</keyword>
<dbReference type="PANTHER" id="PTHR43540">
    <property type="entry name" value="PEROXYUREIDOACRYLATE/UREIDOACRYLATE AMIDOHYDROLASE-RELATED"/>
    <property type="match status" value="1"/>
</dbReference>
<dbReference type="Pfam" id="PF00857">
    <property type="entry name" value="Isochorismatase"/>
    <property type="match status" value="1"/>
</dbReference>
<accession>A0A1I7C1Y7</accession>
<dbReference type="EMBL" id="FPBD01000005">
    <property type="protein sequence ID" value="SFT93421.1"/>
    <property type="molecule type" value="Genomic_DNA"/>
</dbReference>
<dbReference type="InterPro" id="IPR036380">
    <property type="entry name" value="Isochorismatase-like_sf"/>
</dbReference>
<dbReference type="CDD" id="cd00431">
    <property type="entry name" value="cysteine_hydrolases"/>
    <property type="match status" value="1"/>
</dbReference>
<gene>
    <name evidence="3" type="ORF">SAMN05444141_10552</name>
</gene>
<protein>
    <submittedName>
        <fullName evidence="3">Nicotinamidase-related amidase</fullName>
    </submittedName>
</protein>
<dbReference type="AlphaFoldDB" id="A0A1I7C1Y7"/>
<dbReference type="Gene3D" id="3.40.50.850">
    <property type="entry name" value="Isochorismatase-like"/>
    <property type="match status" value="1"/>
</dbReference>
<dbReference type="SUPFAM" id="SSF52499">
    <property type="entry name" value="Isochorismatase-like hydrolases"/>
    <property type="match status" value="1"/>
</dbReference>
<proteinExistence type="predicted"/>
<name>A0A1I7C1Y7_9HYPH</name>